<keyword evidence="4 14" id="KW-0812">Transmembrane</keyword>
<evidence type="ECO:0000256" key="14">
    <source>
        <dbReference type="SAM" id="Phobius"/>
    </source>
</evidence>
<dbReference type="EMBL" id="JAAMOB010000015">
    <property type="protein sequence ID" value="KAF4104267.1"/>
    <property type="molecule type" value="Genomic_DNA"/>
</dbReference>
<dbReference type="SUPFAM" id="SSF57424">
    <property type="entry name" value="LDL receptor-like module"/>
    <property type="match status" value="1"/>
</dbReference>
<dbReference type="InterPro" id="IPR002172">
    <property type="entry name" value="LDrepeatLR_classA_rpt"/>
</dbReference>
<feature type="transmembrane region" description="Helical" evidence="14">
    <location>
        <begin position="507"/>
        <end position="528"/>
    </location>
</feature>
<dbReference type="SUPFAM" id="SSF81321">
    <property type="entry name" value="Family A G protein-coupled receptor-like"/>
    <property type="match status" value="1"/>
</dbReference>
<keyword evidence="9 13" id="KW-1015">Disulfide bond</keyword>
<name>A0A7J6CAE5_9TELE</name>
<dbReference type="PROSITE" id="PS50262">
    <property type="entry name" value="G_PROTEIN_RECEP_F1_2"/>
    <property type="match status" value="1"/>
</dbReference>
<keyword evidence="11" id="KW-0325">Glycoprotein</keyword>
<dbReference type="GO" id="GO:0009755">
    <property type="term" value="P:hormone-mediated signaling pathway"/>
    <property type="evidence" value="ECO:0007669"/>
    <property type="project" value="TreeGrafter"/>
</dbReference>
<evidence type="ECO:0000256" key="6">
    <source>
        <dbReference type="ARBA" id="ARBA00022989"/>
    </source>
</evidence>
<keyword evidence="3" id="KW-0433">Leucine-rich repeat</keyword>
<dbReference type="InterPro" id="IPR000276">
    <property type="entry name" value="GPCR_Rhodpsn"/>
</dbReference>
<keyword evidence="12" id="KW-0807">Transducer</keyword>
<dbReference type="Proteomes" id="UP000579812">
    <property type="component" value="Unassembled WGS sequence"/>
</dbReference>
<evidence type="ECO:0000256" key="3">
    <source>
        <dbReference type="ARBA" id="ARBA00022614"/>
    </source>
</evidence>
<dbReference type="PROSITE" id="PS50068">
    <property type="entry name" value="LDLRA_2"/>
    <property type="match status" value="1"/>
</dbReference>
<dbReference type="InterPro" id="IPR023415">
    <property type="entry name" value="LDLR_class-A_CS"/>
</dbReference>
<dbReference type="Gene3D" id="3.80.10.10">
    <property type="entry name" value="Ribonuclease Inhibitor"/>
    <property type="match status" value="2"/>
</dbReference>
<dbReference type="FunFam" id="4.10.400.10:FF:000014">
    <property type="entry name" value="Relaxin family peptide receptor 1"/>
    <property type="match status" value="1"/>
</dbReference>
<comment type="caution">
    <text evidence="13">Lacks conserved residue(s) required for the propagation of feature annotation.</text>
</comment>
<organism evidence="16 17">
    <name type="scientific">Onychostoma macrolepis</name>
    <dbReference type="NCBI Taxonomy" id="369639"/>
    <lineage>
        <taxon>Eukaryota</taxon>
        <taxon>Metazoa</taxon>
        <taxon>Chordata</taxon>
        <taxon>Craniata</taxon>
        <taxon>Vertebrata</taxon>
        <taxon>Euteleostomi</taxon>
        <taxon>Actinopterygii</taxon>
        <taxon>Neopterygii</taxon>
        <taxon>Teleostei</taxon>
        <taxon>Ostariophysi</taxon>
        <taxon>Cypriniformes</taxon>
        <taxon>Cyprinidae</taxon>
        <taxon>Acrossocheilinae</taxon>
        <taxon>Onychostoma</taxon>
    </lineage>
</organism>
<gene>
    <name evidence="16" type="ORF">G5714_015254</name>
</gene>
<dbReference type="AlphaFoldDB" id="A0A7J6CAE5"/>
<feature type="transmembrane region" description="Helical" evidence="14">
    <location>
        <begin position="459"/>
        <end position="484"/>
    </location>
</feature>
<dbReference type="SMART" id="SM00192">
    <property type="entry name" value="LDLa"/>
    <property type="match status" value="1"/>
</dbReference>
<feature type="transmembrane region" description="Helical" evidence="14">
    <location>
        <begin position="549"/>
        <end position="568"/>
    </location>
</feature>
<evidence type="ECO:0000256" key="11">
    <source>
        <dbReference type="ARBA" id="ARBA00023180"/>
    </source>
</evidence>
<evidence type="ECO:0000256" key="8">
    <source>
        <dbReference type="ARBA" id="ARBA00023136"/>
    </source>
</evidence>
<evidence type="ECO:0000313" key="17">
    <source>
        <dbReference type="Proteomes" id="UP000579812"/>
    </source>
</evidence>
<dbReference type="CDD" id="cd00112">
    <property type="entry name" value="LDLa"/>
    <property type="match status" value="1"/>
</dbReference>
<dbReference type="PANTHER" id="PTHR24372">
    <property type="entry name" value="GLYCOPROTEIN HORMONE RECEPTOR"/>
    <property type="match status" value="1"/>
</dbReference>
<feature type="transmembrane region" description="Helical" evidence="14">
    <location>
        <begin position="648"/>
        <end position="669"/>
    </location>
</feature>
<dbReference type="InterPro" id="IPR001611">
    <property type="entry name" value="Leu-rich_rpt"/>
</dbReference>
<evidence type="ECO:0000259" key="15">
    <source>
        <dbReference type="PROSITE" id="PS50262"/>
    </source>
</evidence>
<dbReference type="OrthoDB" id="6022531at2759"/>
<dbReference type="InterPro" id="IPR036055">
    <property type="entry name" value="LDL_receptor-like_sf"/>
</dbReference>
<feature type="transmembrane region" description="Helical" evidence="14">
    <location>
        <begin position="603"/>
        <end position="627"/>
    </location>
</feature>
<dbReference type="InterPro" id="IPR008112">
    <property type="entry name" value="Relaxin_rcpt"/>
</dbReference>
<feature type="transmembrane region" description="Helical" evidence="14">
    <location>
        <begin position="681"/>
        <end position="703"/>
    </location>
</feature>
<feature type="domain" description="G-protein coupled receptors family 1 profile" evidence="15">
    <location>
        <begin position="442"/>
        <end position="701"/>
    </location>
</feature>
<keyword evidence="7" id="KW-0297">G-protein coupled receptor</keyword>
<dbReference type="InterPro" id="IPR003591">
    <property type="entry name" value="Leu-rich_rpt_typical-subtyp"/>
</dbReference>
<keyword evidence="5" id="KW-0677">Repeat</keyword>
<evidence type="ECO:0000256" key="13">
    <source>
        <dbReference type="PROSITE-ProRule" id="PRU00124"/>
    </source>
</evidence>
<dbReference type="SUPFAM" id="SSF52058">
    <property type="entry name" value="L domain-like"/>
    <property type="match status" value="1"/>
</dbReference>
<evidence type="ECO:0000256" key="1">
    <source>
        <dbReference type="ARBA" id="ARBA00004651"/>
    </source>
</evidence>
<keyword evidence="10" id="KW-0675">Receptor</keyword>
<dbReference type="PANTHER" id="PTHR24372:SF72">
    <property type="entry name" value="RELAXIN RECEPTOR 2"/>
    <property type="match status" value="1"/>
</dbReference>
<feature type="transmembrane region" description="Helical" evidence="14">
    <location>
        <begin position="426"/>
        <end position="447"/>
    </location>
</feature>
<dbReference type="GO" id="GO:0007189">
    <property type="term" value="P:adenylate cyclase-activating G protein-coupled receptor signaling pathway"/>
    <property type="evidence" value="ECO:0007669"/>
    <property type="project" value="TreeGrafter"/>
</dbReference>
<accession>A0A7J6CAE5</accession>
<sequence>MWACNYDWHDATMRLVHSAAVTVFTSDLYLIWILLTISITTIKAGLERSPSEDCPLGHFPCGNVSICLPQVLHCNGQNDCPNGADEDNCGDNSGWADLFDQTFKRVYPQDLATDCHVEQYPDRCQCINSDIHCVHVSLRSIPQVSANVTSLSLKSNKIRVLPDEAFVKYIKLQRLFLQDNCIGTVSIYAFSGLYKLQKLSLSQNCISVLSPGVFRDLHKLKWLILDDNPITTITANTFTGLSSLFFLSMVNTSLEQLPPSRLCTHMPFLSWLDFEGNHIKTLGLSTFLGCEHLTVLSLRANLIKSLPENTFQSLRMMGDLDLSSNSIKELPVSIFKDLPSLQILNLSQNPLDHIHPGQFSHLIQLQSLGLEGVEIPNIQTSMFHPMDNLSYIYFKKFQYCSYAPHVRKCKPNSDGLSSFEDLLANVVLRVSVWVMAFITCFGNLFVIGMRTVLPAENNLHALCIKVLCCADCLMGVYLFFVGVFDVKFRGEYNKNAKLWMDSLECRIIGFLAMLSSEVSVMLLTYLTMEKFLVIVFPFSHLRPSKCQTFTVLTSIWLLGISIAAVPLLNEEMFGNYYGHNGVCFPLHSELLEKPIAKGYSTGIFLGLNLVAFLIIVVSYSSMFYSIYKTGINATELRGRLHRDVAMANRFFFIVFSDALCWIPIFLVKILSLLEVEIPGTITSWVVIFILPINSALNPILYTLTTSFFREQMELLWCHWQRQPRLKQDRKSLTSSVIYTDPSRSSFCHHNCTPQTSILDIDGRYR</sequence>
<keyword evidence="17" id="KW-1185">Reference proteome</keyword>
<protein>
    <recommendedName>
        <fullName evidence="15">G-protein coupled receptors family 1 profile domain-containing protein</fullName>
    </recommendedName>
</protein>
<dbReference type="InterPro" id="IPR032675">
    <property type="entry name" value="LRR_dom_sf"/>
</dbReference>
<dbReference type="FunFam" id="3.80.10.10:FF:000434">
    <property type="entry name" value="Relaxin family peptide receptor 1"/>
    <property type="match status" value="1"/>
</dbReference>
<dbReference type="PRINTS" id="PR01739">
    <property type="entry name" value="RELAXINR"/>
</dbReference>
<dbReference type="GO" id="GO:0008528">
    <property type="term" value="F:G protein-coupled peptide receptor activity"/>
    <property type="evidence" value="ECO:0007669"/>
    <property type="project" value="TreeGrafter"/>
</dbReference>
<comment type="subcellular location">
    <subcellularLocation>
        <location evidence="1">Cell membrane</location>
        <topology evidence="1">Multi-pass membrane protein</topology>
    </subcellularLocation>
</comment>
<comment type="caution">
    <text evidence="16">The sequence shown here is derived from an EMBL/GenBank/DDBJ whole genome shotgun (WGS) entry which is preliminary data.</text>
</comment>
<dbReference type="PROSITE" id="PS51450">
    <property type="entry name" value="LRR"/>
    <property type="match status" value="2"/>
</dbReference>
<evidence type="ECO:0000256" key="2">
    <source>
        <dbReference type="ARBA" id="ARBA00022475"/>
    </source>
</evidence>
<dbReference type="InterPro" id="IPR017452">
    <property type="entry name" value="GPCR_Rhodpsn_7TM"/>
</dbReference>
<keyword evidence="6 14" id="KW-1133">Transmembrane helix</keyword>
<evidence type="ECO:0000256" key="9">
    <source>
        <dbReference type="ARBA" id="ARBA00023157"/>
    </source>
</evidence>
<keyword evidence="8 14" id="KW-0472">Membrane</keyword>
<dbReference type="FunFam" id="3.80.10.10:FF:000207">
    <property type="entry name" value="Relaxin family peptide receptor 2"/>
    <property type="match status" value="1"/>
</dbReference>
<dbReference type="Gene3D" id="1.20.1070.10">
    <property type="entry name" value="Rhodopsin 7-helix transmembrane proteins"/>
    <property type="match status" value="1"/>
</dbReference>
<dbReference type="FunFam" id="1.20.1070.10:FF:000023">
    <property type="entry name" value="Relaxin family peptide receptor 1"/>
    <property type="match status" value="1"/>
</dbReference>
<evidence type="ECO:0000256" key="5">
    <source>
        <dbReference type="ARBA" id="ARBA00022737"/>
    </source>
</evidence>
<dbReference type="Pfam" id="PF00057">
    <property type="entry name" value="Ldl_recept_a"/>
    <property type="match status" value="1"/>
</dbReference>
<dbReference type="PROSITE" id="PS01209">
    <property type="entry name" value="LDLRA_1"/>
    <property type="match status" value="1"/>
</dbReference>
<evidence type="ECO:0000256" key="12">
    <source>
        <dbReference type="ARBA" id="ARBA00023224"/>
    </source>
</evidence>
<evidence type="ECO:0000256" key="4">
    <source>
        <dbReference type="ARBA" id="ARBA00022692"/>
    </source>
</evidence>
<feature type="disulfide bond" evidence="13">
    <location>
        <begin position="74"/>
        <end position="89"/>
    </location>
</feature>
<dbReference type="GO" id="GO:0005886">
    <property type="term" value="C:plasma membrane"/>
    <property type="evidence" value="ECO:0007669"/>
    <property type="project" value="UniProtKB-SubCell"/>
</dbReference>
<dbReference type="SMART" id="SM00369">
    <property type="entry name" value="LRR_TYP"/>
    <property type="match status" value="10"/>
</dbReference>
<evidence type="ECO:0000256" key="7">
    <source>
        <dbReference type="ARBA" id="ARBA00023040"/>
    </source>
</evidence>
<evidence type="ECO:0000256" key="10">
    <source>
        <dbReference type="ARBA" id="ARBA00023170"/>
    </source>
</evidence>
<proteinExistence type="predicted"/>
<dbReference type="Gene3D" id="4.10.400.10">
    <property type="entry name" value="Low-density Lipoprotein Receptor"/>
    <property type="match status" value="1"/>
</dbReference>
<reference evidence="16 17" key="1">
    <citation type="submission" date="2020-04" db="EMBL/GenBank/DDBJ databases">
        <title>Chromosome-level genome assembly of a cyprinid fish Onychostoma macrolepis by integration of Nanopore Sequencing, Bionano and Hi-C technology.</title>
        <authorList>
            <person name="Wang D."/>
        </authorList>
    </citation>
    <scope>NUCLEOTIDE SEQUENCE [LARGE SCALE GENOMIC DNA]</scope>
    <source>
        <strain evidence="16">SWU-2019</strain>
        <tissue evidence="16">Muscle</tissue>
    </source>
</reference>
<dbReference type="Pfam" id="PF00001">
    <property type="entry name" value="7tm_1"/>
    <property type="match status" value="1"/>
</dbReference>
<dbReference type="PRINTS" id="PR00237">
    <property type="entry name" value="GPCRRHODOPSN"/>
</dbReference>
<keyword evidence="2" id="KW-1003">Cell membrane</keyword>
<dbReference type="Pfam" id="PF13855">
    <property type="entry name" value="LRR_8"/>
    <property type="match status" value="2"/>
</dbReference>
<evidence type="ECO:0000313" key="16">
    <source>
        <dbReference type="EMBL" id="KAF4104267.1"/>
    </source>
</evidence>